<accession>A0ABW2FNB2</accession>
<gene>
    <name evidence="3" type="ORF">ACFQMJ_28300</name>
</gene>
<dbReference type="EMBL" id="JBHTAI010000023">
    <property type="protein sequence ID" value="MFC7152455.1"/>
    <property type="molecule type" value="Genomic_DNA"/>
</dbReference>
<protein>
    <submittedName>
        <fullName evidence="3">Uncharacterized protein</fullName>
    </submittedName>
</protein>
<evidence type="ECO:0000313" key="3">
    <source>
        <dbReference type="EMBL" id="MFC7152455.1"/>
    </source>
</evidence>
<sequence length="437" mass="50040">MSGYDVRKATPEELADIERRVRLKYDGLPVKRWEPTLTKQQYFDKRAAGDSRQSLILKYYNNESEKLAKQLREWGFRNWKEEIEEVESLVKGVKTALTITKDDYLQRRLAGETRTKIMRSLGGAPTKFYKLLEEWGIRELDAEERALELLAPVKPASEVDRRTAELLEQKATARGLIEFNAQYQSKEPDEAVQPETQDAAEMDHLPEENETQELAEQSPPMDNEDSQHKELANLQAAAALWRHNAESERKYRLKLEDELIKLREKLEQDNATAARIIEQEVEIGRQKDAEIERLKRAGTELIDLNRISEEQLRGRIHELEEERPLLVQTIEDAAAGANDSGHVIIRMPVLPVTTANVERARIYDAVEALGAGVEAAEIDRERVMRELFLLLQRAVSFVTADLAELLPGQDVSEHVQRFFEAHNVRHVASMTAMQEAG</sequence>
<comment type="caution">
    <text evidence="3">The sequence shown here is derived from an EMBL/GenBank/DDBJ whole genome shotgun (WGS) entry which is preliminary data.</text>
</comment>
<reference evidence="4" key="1">
    <citation type="journal article" date="2019" name="Int. J. Syst. Evol. Microbiol.">
        <title>The Global Catalogue of Microorganisms (GCM) 10K type strain sequencing project: providing services to taxonomists for standard genome sequencing and annotation.</title>
        <authorList>
            <consortium name="The Broad Institute Genomics Platform"/>
            <consortium name="The Broad Institute Genome Sequencing Center for Infectious Disease"/>
            <person name="Wu L."/>
            <person name="Ma J."/>
        </authorList>
    </citation>
    <scope>NUCLEOTIDE SEQUENCE [LARGE SCALE GENOMIC DNA]</scope>
    <source>
        <strain evidence="4">KCTC 12907</strain>
    </source>
</reference>
<organism evidence="3 4">
    <name type="scientific">Cohnella cellulosilytica</name>
    <dbReference type="NCBI Taxonomy" id="986710"/>
    <lineage>
        <taxon>Bacteria</taxon>
        <taxon>Bacillati</taxon>
        <taxon>Bacillota</taxon>
        <taxon>Bacilli</taxon>
        <taxon>Bacillales</taxon>
        <taxon>Paenibacillaceae</taxon>
        <taxon>Cohnella</taxon>
    </lineage>
</organism>
<evidence type="ECO:0000313" key="4">
    <source>
        <dbReference type="Proteomes" id="UP001596378"/>
    </source>
</evidence>
<keyword evidence="1" id="KW-0175">Coiled coil</keyword>
<feature type="coiled-coil region" evidence="1">
    <location>
        <begin position="252"/>
        <end position="279"/>
    </location>
</feature>
<dbReference type="RefSeq" id="WP_378044132.1">
    <property type="nucleotide sequence ID" value="NZ_JBHMDN010000002.1"/>
</dbReference>
<evidence type="ECO:0000256" key="2">
    <source>
        <dbReference type="SAM" id="MobiDB-lite"/>
    </source>
</evidence>
<proteinExistence type="predicted"/>
<name>A0ABW2FNB2_9BACL</name>
<evidence type="ECO:0000256" key="1">
    <source>
        <dbReference type="SAM" id="Coils"/>
    </source>
</evidence>
<dbReference type="Proteomes" id="UP001596378">
    <property type="component" value="Unassembled WGS sequence"/>
</dbReference>
<feature type="region of interest" description="Disordered" evidence="2">
    <location>
        <begin position="206"/>
        <end position="228"/>
    </location>
</feature>
<keyword evidence="4" id="KW-1185">Reference proteome</keyword>